<dbReference type="EMBL" id="DS113190">
    <property type="protein sequence ID" value="EAY21469.1"/>
    <property type="molecule type" value="Genomic_DNA"/>
</dbReference>
<evidence type="ECO:0000256" key="8">
    <source>
        <dbReference type="SAM" id="MobiDB-lite"/>
    </source>
</evidence>
<evidence type="ECO:0000256" key="4">
    <source>
        <dbReference type="ARBA" id="ARBA00022475"/>
    </source>
</evidence>
<dbReference type="InParanoid" id="A2DDU3"/>
<evidence type="ECO:0000313" key="10">
    <source>
        <dbReference type="EMBL" id="EAY21469.1"/>
    </source>
</evidence>
<feature type="transmembrane region" description="Helical" evidence="9">
    <location>
        <begin position="82"/>
        <end position="101"/>
    </location>
</feature>
<dbReference type="RefSeq" id="XP_001582455.1">
    <property type="nucleotide sequence ID" value="XM_001582405.1"/>
</dbReference>
<dbReference type="Proteomes" id="UP000001542">
    <property type="component" value="Unassembled WGS sequence"/>
</dbReference>
<evidence type="ECO:0000256" key="2">
    <source>
        <dbReference type="ARBA" id="ARBA00010199"/>
    </source>
</evidence>
<dbReference type="VEuPathDB" id="TrichDB:TVAG_090110"/>
<dbReference type="InterPro" id="IPR002528">
    <property type="entry name" value="MATE_fam"/>
</dbReference>
<dbReference type="VEuPathDB" id="TrichDB:TVAGG3_0999590"/>
<reference evidence="10" key="2">
    <citation type="journal article" date="2007" name="Science">
        <title>Draft genome sequence of the sexually transmitted pathogen Trichomonas vaginalis.</title>
        <authorList>
            <person name="Carlton J.M."/>
            <person name="Hirt R.P."/>
            <person name="Silva J.C."/>
            <person name="Delcher A.L."/>
            <person name="Schatz M."/>
            <person name="Zhao Q."/>
            <person name="Wortman J.R."/>
            <person name="Bidwell S.L."/>
            <person name="Alsmark U.C.M."/>
            <person name="Besteiro S."/>
            <person name="Sicheritz-Ponten T."/>
            <person name="Noel C.J."/>
            <person name="Dacks J.B."/>
            <person name="Foster P.G."/>
            <person name="Simillion C."/>
            <person name="Van de Peer Y."/>
            <person name="Miranda-Saavedra D."/>
            <person name="Barton G.J."/>
            <person name="Westrop G.D."/>
            <person name="Mueller S."/>
            <person name="Dessi D."/>
            <person name="Fiori P.L."/>
            <person name="Ren Q."/>
            <person name="Paulsen I."/>
            <person name="Zhang H."/>
            <person name="Bastida-Corcuera F.D."/>
            <person name="Simoes-Barbosa A."/>
            <person name="Brown M.T."/>
            <person name="Hayes R.D."/>
            <person name="Mukherjee M."/>
            <person name="Okumura C.Y."/>
            <person name="Schneider R."/>
            <person name="Smith A.J."/>
            <person name="Vanacova S."/>
            <person name="Villalvazo M."/>
            <person name="Haas B.J."/>
            <person name="Pertea M."/>
            <person name="Feldblyum T.V."/>
            <person name="Utterback T.R."/>
            <person name="Shu C.L."/>
            <person name="Osoegawa K."/>
            <person name="de Jong P.J."/>
            <person name="Hrdy I."/>
            <person name="Horvathova L."/>
            <person name="Zubacova Z."/>
            <person name="Dolezal P."/>
            <person name="Malik S.B."/>
            <person name="Logsdon J.M. Jr."/>
            <person name="Henze K."/>
            <person name="Gupta A."/>
            <person name="Wang C.C."/>
            <person name="Dunne R.L."/>
            <person name="Upcroft J.A."/>
            <person name="Upcroft P."/>
            <person name="White O."/>
            <person name="Salzberg S.L."/>
            <person name="Tang P."/>
            <person name="Chiu C.-H."/>
            <person name="Lee Y.-S."/>
            <person name="Embley T.M."/>
            <person name="Coombs G.H."/>
            <person name="Mottram J.C."/>
            <person name="Tachezy J."/>
            <person name="Fraser-Liggett C.M."/>
            <person name="Johnson P.J."/>
        </authorList>
    </citation>
    <scope>NUCLEOTIDE SEQUENCE [LARGE SCALE GENOMIC DNA]</scope>
    <source>
        <strain evidence="10">G3</strain>
    </source>
</reference>
<feature type="transmembrane region" description="Helical" evidence="9">
    <location>
        <begin position="113"/>
        <end position="133"/>
    </location>
</feature>
<feature type="transmembrane region" description="Helical" evidence="9">
    <location>
        <begin position="212"/>
        <end position="233"/>
    </location>
</feature>
<sequence>MSSYNIDESGDHSKQDNGGEDLRLGGHTPFKTIIKLVPGPLISQIVNQLYGVIDSMWVSKFIGELGLTALAISYVIETTAISFGSFILTAASTQIAFLLSSKEYDKINQLSVDLFRICIILGIIVPAILLPVSKPLFAFLGADKQIQSMAFDYVIPLASMNIVTCVYQCICGILQAEGRTWTFGISQIISMIRNMALMDPLLLYLLKRTLGSSLATEFSMLLPAFVLGILLYMKKFTTRPRFNLFAKKFIKETWEASKAGLSSFIMSISIVVPNFVMQKYMSIRA</sequence>
<evidence type="ECO:0000256" key="7">
    <source>
        <dbReference type="ARBA" id="ARBA00023136"/>
    </source>
</evidence>
<name>A2DDU3_TRIV3</name>
<dbReference type="PANTHER" id="PTHR43549:SF2">
    <property type="entry name" value="MULTIDRUG RESISTANCE PROTEIN NORM-RELATED"/>
    <property type="match status" value="1"/>
</dbReference>
<evidence type="ECO:0000256" key="3">
    <source>
        <dbReference type="ARBA" id="ARBA00022448"/>
    </source>
</evidence>
<evidence type="ECO:0000256" key="1">
    <source>
        <dbReference type="ARBA" id="ARBA00004651"/>
    </source>
</evidence>
<dbReference type="GO" id="GO:0005886">
    <property type="term" value="C:plasma membrane"/>
    <property type="evidence" value="ECO:0007669"/>
    <property type="project" value="UniProtKB-SubCell"/>
</dbReference>
<evidence type="ECO:0000256" key="5">
    <source>
        <dbReference type="ARBA" id="ARBA00022692"/>
    </source>
</evidence>
<keyword evidence="11" id="KW-1185">Reference proteome</keyword>
<keyword evidence="5 9" id="KW-0812">Transmembrane</keyword>
<comment type="subcellular location">
    <subcellularLocation>
        <location evidence="1">Cell membrane</location>
        <topology evidence="1">Multi-pass membrane protein</topology>
    </subcellularLocation>
</comment>
<keyword evidence="6 9" id="KW-1133">Transmembrane helix</keyword>
<dbReference type="GO" id="GO:0042910">
    <property type="term" value="F:xenobiotic transmembrane transporter activity"/>
    <property type="evidence" value="ECO:0007669"/>
    <property type="project" value="InterPro"/>
</dbReference>
<proteinExistence type="inferred from homology"/>
<evidence type="ECO:0000256" key="6">
    <source>
        <dbReference type="ARBA" id="ARBA00022989"/>
    </source>
</evidence>
<organism evidence="10 11">
    <name type="scientific">Trichomonas vaginalis (strain ATCC PRA-98 / G3)</name>
    <dbReference type="NCBI Taxonomy" id="412133"/>
    <lineage>
        <taxon>Eukaryota</taxon>
        <taxon>Metamonada</taxon>
        <taxon>Parabasalia</taxon>
        <taxon>Trichomonadida</taxon>
        <taxon>Trichomonadidae</taxon>
        <taxon>Trichomonas</taxon>
    </lineage>
</organism>
<comment type="similarity">
    <text evidence="2">Belongs to the multi antimicrobial extrusion (MATE) (TC 2.A.66.1) family.</text>
</comment>
<reference evidence="10" key="1">
    <citation type="submission" date="2006-10" db="EMBL/GenBank/DDBJ databases">
        <authorList>
            <person name="Amadeo P."/>
            <person name="Zhao Q."/>
            <person name="Wortman J."/>
            <person name="Fraser-Liggett C."/>
            <person name="Carlton J."/>
        </authorList>
    </citation>
    <scope>NUCLEOTIDE SEQUENCE</scope>
    <source>
        <strain evidence="10">G3</strain>
    </source>
</reference>
<gene>
    <name evidence="10" type="ORF">TVAG_199080</name>
</gene>
<accession>A2DDU3</accession>
<dbReference type="CDD" id="cd12082">
    <property type="entry name" value="MATE_like"/>
    <property type="match status" value="1"/>
</dbReference>
<keyword evidence="3" id="KW-0813">Transport</keyword>
<dbReference type="AlphaFoldDB" id="A2DDU3"/>
<feature type="transmembrane region" description="Helical" evidence="9">
    <location>
        <begin position="153"/>
        <end position="176"/>
    </location>
</feature>
<dbReference type="Pfam" id="PF01554">
    <property type="entry name" value="MatE"/>
    <property type="match status" value="1"/>
</dbReference>
<evidence type="ECO:0000256" key="9">
    <source>
        <dbReference type="SAM" id="Phobius"/>
    </source>
</evidence>
<feature type="compositionally biased region" description="Basic and acidic residues" evidence="8">
    <location>
        <begin position="9"/>
        <end position="21"/>
    </location>
</feature>
<dbReference type="KEGG" id="tva:5467017"/>
<feature type="region of interest" description="Disordered" evidence="8">
    <location>
        <begin position="1"/>
        <end position="21"/>
    </location>
</feature>
<protein>
    <recommendedName>
        <fullName evidence="12">MatE family protein</fullName>
    </recommendedName>
</protein>
<dbReference type="PANTHER" id="PTHR43549">
    <property type="entry name" value="MULTIDRUG RESISTANCE PROTEIN YPNP-RELATED"/>
    <property type="match status" value="1"/>
</dbReference>
<dbReference type="InterPro" id="IPR052031">
    <property type="entry name" value="Membrane_Transporter-Flippase"/>
</dbReference>
<keyword evidence="4" id="KW-1003">Cell membrane</keyword>
<keyword evidence="7 9" id="KW-0472">Membrane</keyword>
<dbReference type="GO" id="GO:0015297">
    <property type="term" value="F:antiporter activity"/>
    <property type="evidence" value="ECO:0007669"/>
    <property type="project" value="InterPro"/>
</dbReference>
<evidence type="ECO:0000313" key="11">
    <source>
        <dbReference type="Proteomes" id="UP000001542"/>
    </source>
</evidence>
<evidence type="ECO:0008006" key="12">
    <source>
        <dbReference type="Google" id="ProtNLM"/>
    </source>
</evidence>